<feature type="repeat" description="TPR" evidence="1">
    <location>
        <begin position="406"/>
        <end position="439"/>
    </location>
</feature>
<organism evidence="3 4">
    <name type="scientific">Nitratireductor mangrovi</name>
    <dbReference type="NCBI Taxonomy" id="2599600"/>
    <lineage>
        <taxon>Bacteria</taxon>
        <taxon>Pseudomonadati</taxon>
        <taxon>Pseudomonadota</taxon>
        <taxon>Alphaproteobacteria</taxon>
        <taxon>Hyphomicrobiales</taxon>
        <taxon>Phyllobacteriaceae</taxon>
        <taxon>Nitratireductor</taxon>
    </lineage>
</organism>
<name>A0A5B8KV07_9HYPH</name>
<dbReference type="EMBL" id="CP042301">
    <property type="protein sequence ID" value="QDY99339.1"/>
    <property type="molecule type" value="Genomic_DNA"/>
</dbReference>
<dbReference type="Pfam" id="PF14559">
    <property type="entry name" value="TPR_19"/>
    <property type="match status" value="1"/>
</dbReference>
<dbReference type="InterPro" id="IPR019734">
    <property type="entry name" value="TPR_rpt"/>
</dbReference>
<dbReference type="Pfam" id="PF13432">
    <property type="entry name" value="TPR_16"/>
    <property type="match status" value="3"/>
</dbReference>
<dbReference type="RefSeq" id="WP_146297989.1">
    <property type="nucleotide sequence ID" value="NZ_CP042301.2"/>
</dbReference>
<keyword evidence="2" id="KW-0472">Membrane</keyword>
<gene>
    <name evidence="3" type="ORF">FQ775_02550</name>
</gene>
<dbReference type="PANTHER" id="PTHR12558:SF33">
    <property type="entry name" value="BLL7664 PROTEIN"/>
    <property type="match status" value="1"/>
</dbReference>
<protein>
    <submittedName>
        <fullName evidence="3">Tetratricopeptide repeat protein</fullName>
    </submittedName>
</protein>
<evidence type="ECO:0000256" key="1">
    <source>
        <dbReference type="PROSITE-ProRule" id="PRU00339"/>
    </source>
</evidence>
<accession>A0A5B8KV07</accession>
<keyword evidence="1" id="KW-0802">TPR repeat</keyword>
<feature type="transmembrane region" description="Helical" evidence="2">
    <location>
        <begin position="41"/>
        <end position="59"/>
    </location>
</feature>
<keyword evidence="2" id="KW-0812">Transmembrane</keyword>
<keyword evidence="4" id="KW-1185">Reference proteome</keyword>
<proteinExistence type="predicted"/>
<sequence>MSESGKSLSAAAARTRAAITRLREFLSLPRLETWSSTLRTVSLNLLFLVAVIVVLPILVGQFRRDQVIVEPIGVPGVMADQGITPDVAASRLWDGLQDVVRASRTSKASIAAIPDSRKVEFSFPDSGFSIESLIFHIRRLFNAYETRIAGEFTCAEPGCAREGLRLRLRVIRDGVEIIDLPPLADTPERDYFANAASGVLAVLDPFVAIAASAEREPRRATILARRLIRSRHPDAHWAHNLVGNIRAAAGDHTGAMEEYRAALALEPGFLVAHANLADSLRLTGDRDGARREYATVARASPGHVSALVGFAEIALSENDVEGAVRHLLAAAESDPLSPRHLARAGQIEMEAGRREEGEHLLRRALEIDPGYLPAFAFLAAAHVADGDMEGAEPIYRDAADYAPDDSDAQAAHGRILFLLDRFDAALDRFQRAAALAPDDADYRLQAGRILQALGRHEEALAVLGEAMRLAPNRAEIHMALGDSYRDTGSKAEAIAAYRKFLELDQNSLMRPVAERFIALLSG</sequence>
<reference evidence="3" key="1">
    <citation type="submission" date="2020-04" db="EMBL/GenBank/DDBJ databases">
        <title>Nitratireductor sp. nov. isolated from mangrove soil.</title>
        <authorList>
            <person name="Ye Y."/>
        </authorList>
    </citation>
    <scope>NUCLEOTIDE SEQUENCE</scope>
    <source>
        <strain evidence="3">SY7</strain>
    </source>
</reference>
<evidence type="ECO:0000313" key="4">
    <source>
        <dbReference type="Proteomes" id="UP000321389"/>
    </source>
</evidence>
<dbReference type="SUPFAM" id="SSF48452">
    <property type="entry name" value="TPR-like"/>
    <property type="match status" value="2"/>
</dbReference>
<feature type="repeat" description="TPR" evidence="1">
    <location>
        <begin position="474"/>
        <end position="507"/>
    </location>
</feature>
<dbReference type="PANTHER" id="PTHR12558">
    <property type="entry name" value="CELL DIVISION CYCLE 16,23,27"/>
    <property type="match status" value="1"/>
</dbReference>
<dbReference type="Proteomes" id="UP000321389">
    <property type="component" value="Chromosome"/>
</dbReference>
<dbReference type="AlphaFoldDB" id="A0A5B8KV07"/>
<dbReference type="InterPro" id="IPR011990">
    <property type="entry name" value="TPR-like_helical_dom_sf"/>
</dbReference>
<dbReference type="Gene3D" id="1.25.40.10">
    <property type="entry name" value="Tetratricopeptide repeat domain"/>
    <property type="match status" value="1"/>
</dbReference>
<keyword evidence="2" id="KW-1133">Transmembrane helix</keyword>
<dbReference type="SMART" id="SM00028">
    <property type="entry name" value="TPR"/>
    <property type="match status" value="8"/>
</dbReference>
<dbReference type="PROSITE" id="PS50005">
    <property type="entry name" value="TPR"/>
    <property type="match status" value="3"/>
</dbReference>
<feature type="repeat" description="TPR" evidence="1">
    <location>
        <begin position="440"/>
        <end position="473"/>
    </location>
</feature>
<dbReference type="OrthoDB" id="7845632at2"/>
<dbReference type="KEGG" id="niy:FQ775_02550"/>
<evidence type="ECO:0000313" key="3">
    <source>
        <dbReference type="EMBL" id="QDY99339.1"/>
    </source>
</evidence>
<evidence type="ECO:0000256" key="2">
    <source>
        <dbReference type="SAM" id="Phobius"/>
    </source>
</evidence>